<organism evidence="9 10">
    <name type="scientific">Jannaschia pagri</name>
    <dbReference type="NCBI Taxonomy" id="2829797"/>
    <lineage>
        <taxon>Bacteria</taxon>
        <taxon>Pseudomonadati</taxon>
        <taxon>Pseudomonadota</taxon>
        <taxon>Alphaproteobacteria</taxon>
        <taxon>Rhodobacterales</taxon>
        <taxon>Roseobacteraceae</taxon>
        <taxon>Jannaschia</taxon>
    </lineage>
</organism>
<evidence type="ECO:0000256" key="1">
    <source>
        <dbReference type="ARBA" id="ARBA00022679"/>
    </source>
</evidence>
<feature type="domain" description="PII-uridylyltransferase/Glutamine-synthetase adenylyltransferase" evidence="8">
    <location>
        <begin position="239"/>
        <end position="375"/>
    </location>
</feature>
<keyword evidence="3" id="KW-0547">Nucleotide-binding</keyword>
<dbReference type="PANTHER" id="PTHR30621">
    <property type="entry name" value="GLUTAMINE SYNTHETASE ADENYLYLTRANSFERASE"/>
    <property type="match status" value="1"/>
</dbReference>
<sequence>MAKEADWLDALWYHSPEVMLRTLLDDVAAIGGEPKRALRQAKRRAALLVGLAEVSGVWPVMEATRALTRFADAALDKCLTFALGRHGADLVGPSGGLVALAMGKMGAGELNYSSDIDLILLFDEARYAPSDYAMVRAKLLKAARLALAQMSDITADGYVFRTDLRLRPDPSSTPIVLSMETAERYYEAMGRTWERAAWIKARPAAGDLEAGAAFIQRLAPFVWRRHLDYAVVEDAHDMRLRIRDHKGFGAAWDVPGHHLKLGQGGIREIEFFTQTHQIISGGRDPSLRSPQTLEALDRLVAAGWVEPDAARILSVTYRTLRSMEHRLQMVQDAQTHSVPKDAEGIRRLACFMGTDDADGFVEDLRSRLQAVEAITDPRFRPRDPAPASDVFLNRRDVLDRWQTYPALRSDRARQIFTRIRPGLLRRLASAARPDEALAAFDGFLAGLPAGVQILSLFDAHPILIELVGEICAVAPDLARYLAQNAAVFDAVIAGDFLAPLPQDYDANLCLSDDFEQCLEAVRRWHREAHFRIGVHLLRGLVPPDEAARQYARLADAVLRTCWVAAEGETARRYGRIAGLRLAGLGMGSLGVGSLTARSDLDLVVLHDGAAADALSDGRRGLGPGQWAAKFTQVLITALNAPMGDGRLYEVDMRLRPSGRQGPLATSLSAFRSYQAEAAWVWEHMALTRARAVAGDADLRSMTEAARVEVLGAGRFAPATILEDLVDMRRRLADAKVGGQGIAVKTGPGRLQDIELLAQANTLLAGSSARDVQAQLVVGTWLTEAEQQTLFQSHQHLSRVQQVVRLLTGDEVPASLGTGGEGFVARSLGLPDFEAVVAASDAAAEAAQVVIEGALARGLG</sequence>
<dbReference type="CDD" id="cd05401">
    <property type="entry name" value="NT_GlnE_GlnD_like"/>
    <property type="match status" value="2"/>
</dbReference>
<evidence type="ECO:0000256" key="3">
    <source>
        <dbReference type="ARBA" id="ARBA00022741"/>
    </source>
</evidence>
<dbReference type="Gene3D" id="1.20.120.330">
    <property type="entry name" value="Nucleotidyltransferases domain 2"/>
    <property type="match status" value="2"/>
</dbReference>
<evidence type="ECO:0000259" key="7">
    <source>
        <dbReference type="Pfam" id="PF03710"/>
    </source>
</evidence>
<dbReference type="PANTHER" id="PTHR30621:SF0">
    <property type="entry name" value="BIFUNCTIONAL GLUTAMINE SYNTHETASE ADENYLYLTRANSFERASE_ADENYLYL-REMOVING ENZYME"/>
    <property type="match status" value="1"/>
</dbReference>
<keyword evidence="4" id="KW-0067">ATP-binding</keyword>
<keyword evidence="5" id="KW-0460">Magnesium</keyword>
<keyword evidence="1" id="KW-0808">Transferase</keyword>
<evidence type="ECO:0000256" key="5">
    <source>
        <dbReference type="ARBA" id="ARBA00022842"/>
    </source>
</evidence>
<keyword evidence="10" id="KW-1185">Reference proteome</keyword>
<dbReference type="EMBL" id="BPFH01000005">
    <property type="protein sequence ID" value="GIT96069.1"/>
    <property type="molecule type" value="Genomic_DNA"/>
</dbReference>
<proteinExistence type="predicted"/>
<feature type="domain" description="Glutamate-ammonia ligase adenylyltransferase repeated" evidence="7">
    <location>
        <begin position="467"/>
        <end position="702"/>
    </location>
</feature>
<reference evidence="9 10" key="1">
    <citation type="submission" date="2021-05" db="EMBL/GenBank/DDBJ databases">
        <title>Bacteria Genome sequencing.</title>
        <authorList>
            <person name="Takabe Y."/>
            <person name="Nakajima Y."/>
            <person name="Suzuki S."/>
            <person name="Shiozaki T."/>
        </authorList>
    </citation>
    <scope>NUCLEOTIDE SEQUENCE [LARGE SCALE GENOMIC DNA]</scope>
    <source>
        <strain evidence="9 10">AI_62</strain>
    </source>
</reference>
<name>A0ABQ4NNU3_9RHOB</name>
<dbReference type="GO" id="GO:0016779">
    <property type="term" value="F:nucleotidyltransferase activity"/>
    <property type="evidence" value="ECO:0007669"/>
    <property type="project" value="UniProtKB-KW"/>
</dbReference>
<evidence type="ECO:0000256" key="2">
    <source>
        <dbReference type="ARBA" id="ARBA00022695"/>
    </source>
</evidence>
<evidence type="ECO:0000313" key="9">
    <source>
        <dbReference type="EMBL" id="GIT96069.1"/>
    </source>
</evidence>
<dbReference type="Pfam" id="PF03710">
    <property type="entry name" value="GlnE"/>
    <property type="match status" value="2"/>
</dbReference>
<dbReference type="Gene3D" id="3.30.460.10">
    <property type="entry name" value="Beta Polymerase, domain 2"/>
    <property type="match status" value="2"/>
</dbReference>
<dbReference type="InterPro" id="IPR043519">
    <property type="entry name" value="NT_sf"/>
</dbReference>
<keyword evidence="6" id="KW-0511">Multifunctional enzyme</keyword>
<dbReference type="Pfam" id="PF08335">
    <property type="entry name" value="GlnD_UR_UTase"/>
    <property type="match status" value="1"/>
</dbReference>
<gene>
    <name evidence="9" type="primary">glnE</name>
    <name evidence="9" type="ORF">JANAI62_26920</name>
</gene>
<evidence type="ECO:0000256" key="6">
    <source>
        <dbReference type="ARBA" id="ARBA00023268"/>
    </source>
</evidence>
<dbReference type="InterPro" id="IPR013546">
    <property type="entry name" value="PII_UdlTrfase/GS_AdlTrfase"/>
</dbReference>
<comment type="caution">
    <text evidence="9">The sequence shown here is derived from an EMBL/GenBank/DDBJ whole genome shotgun (WGS) entry which is preliminary data.</text>
</comment>
<accession>A0ABQ4NNU3</accession>
<evidence type="ECO:0000313" key="10">
    <source>
        <dbReference type="Proteomes" id="UP000786693"/>
    </source>
</evidence>
<dbReference type="SUPFAM" id="SSF81593">
    <property type="entry name" value="Nucleotidyltransferase substrate binding subunit/domain"/>
    <property type="match status" value="2"/>
</dbReference>
<protein>
    <submittedName>
        <fullName evidence="9">Glutamate-ammonia-ligase adenylyltransferase</fullName>
    </submittedName>
</protein>
<evidence type="ECO:0000256" key="4">
    <source>
        <dbReference type="ARBA" id="ARBA00022840"/>
    </source>
</evidence>
<feature type="domain" description="Glutamate-ammonia ligase adenylyltransferase repeated" evidence="7">
    <location>
        <begin position="35"/>
        <end position="214"/>
    </location>
</feature>
<dbReference type="InterPro" id="IPR023057">
    <property type="entry name" value="GlnE"/>
</dbReference>
<evidence type="ECO:0000259" key="8">
    <source>
        <dbReference type="Pfam" id="PF08335"/>
    </source>
</evidence>
<dbReference type="InterPro" id="IPR005190">
    <property type="entry name" value="GlnE_rpt_dom"/>
</dbReference>
<dbReference type="Proteomes" id="UP000786693">
    <property type="component" value="Unassembled WGS sequence"/>
</dbReference>
<keyword evidence="2 9" id="KW-0548">Nucleotidyltransferase</keyword>
<dbReference type="SUPFAM" id="SSF81301">
    <property type="entry name" value="Nucleotidyltransferase"/>
    <property type="match status" value="2"/>
</dbReference>